<evidence type="ECO:0000313" key="3">
    <source>
        <dbReference type="Proteomes" id="UP000293719"/>
    </source>
</evidence>
<dbReference type="AlphaFoldDB" id="A0A4P6V1R0"/>
<dbReference type="OrthoDB" id="9814689at2"/>
<keyword evidence="3" id="KW-1185">Reference proteome</keyword>
<dbReference type="Pfam" id="PF07796">
    <property type="entry name" value="DUF1638"/>
    <property type="match status" value="1"/>
</dbReference>
<dbReference type="KEGG" id="rpod:E0E05_12595"/>
<sequence>MTKSKRQSGPAPVRVIGCGMIAREILDVCRANGLDHVSLTCLPADYHHHPERIAPAVDKAIERARADGFEHILVGYADCGTGGMLDRVCERHGVERIAGPHCFSFYIGNEAFAAAGDDEYLTTFFMTDFLARHFETFLIRPLGLDRHPELRDAYFGHYTRLLYIAQTDDPVLTANARAAAGRLGLAFERRLTGHGDLAAALRSAAAGTDKTL</sequence>
<evidence type="ECO:0000259" key="1">
    <source>
        <dbReference type="Pfam" id="PF07796"/>
    </source>
</evidence>
<dbReference type="Proteomes" id="UP000293719">
    <property type="component" value="Chromosome"/>
</dbReference>
<protein>
    <submittedName>
        <fullName evidence="2">DUF1638 domain-containing protein</fullName>
    </submittedName>
</protein>
<organism evidence="2 3">
    <name type="scientific">Roseitalea porphyridii</name>
    <dbReference type="NCBI Taxonomy" id="1852022"/>
    <lineage>
        <taxon>Bacteria</taxon>
        <taxon>Pseudomonadati</taxon>
        <taxon>Pseudomonadota</taxon>
        <taxon>Alphaproteobacteria</taxon>
        <taxon>Hyphomicrobiales</taxon>
        <taxon>Ahrensiaceae</taxon>
        <taxon>Roseitalea</taxon>
    </lineage>
</organism>
<dbReference type="InterPro" id="IPR012437">
    <property type="entry name" value="DUF1638"/>
</dbReference>
<proteinExistence type="predicted"/>
<evidence type="ECO:0000313" key="2">
    <source>
        <dbReference type="EMBL" id="QBK31367.1"/>
    </source>
</evidence>
<feature type="domain" description="DUF1638" evidence="1">
    <location>
        <begin position="41"/>
        <end position="199"/>
    </location>
</feature>
<reference evidence="2 3" key="1">
    <citation type="journal article" date="2017" name="Int. J. Syst. Evol. Microbiol.">
        <title>Roseitalea porphyridii gen. nov., sp. nov., isolated from a red alga, and reclassification of Hoeflea suaedae Chung et al. 2013 as Pseudohoeflea suaedae gen. nov., comb. nov.</title>
        <authorList>
            <person name="Hyeon J.W."/>
            <person name="Jeong S.E."/>
            <person name="Baek K."/>
            <person name="Jeon C.O."/>
        </authorList>
    </citation>
    <scope>NUCLEOTIDE SEQUENCE [LARGE SCALE GENOMIC DNA]</scope>
    <source>
        <strain evidence="2 3">MA7-20</strain>
    </source>
</reference>
<dbReference type="EMBL" id="CP036532">
    <property type="protein sequence ID" value="QBK31367.1"/>
    <property type="molecule type" value="Genomic_DNA"/>
</dbReference>
<name>A0A4P6V1R0_9HYPH</name>
<gene>
    <name evidence="2" type="ORF">E0E05_12595</name>
</gene>
<accession>A0A4P6V1R0</accession>